<dbReference type="InterPro" id="IPR006076">
    <property type="entry name" value="FAD-dep_OxRdtase"/>
</dbReference>
<dbReference type="Proteomes" id="UP000663870">
    <property type="component" value="Unassembled WGS sequence"/>
</dbReference>
<evidence type="ECO:0000256" key="3">
    <source>
        <dbReference type="ARBA" id="ARBA00022630"/>
    </source>
</evidence>
<dbReference type="NCBIfam" id="NF008425">
    <property type="entry name" value="PRK11259.1"/>
    <property type="match status" value="1"/>
</dbReference>
<reference evidence="8" key="1">
    <citation type="submission" date="2021-02" db="EMBL/GenBank/DDBJ databases">
        <authorList>
            <person name="Nowell W R."/>
        </authorList>
    </citation>
    <scope>NUCLEOTIDE SEQUENCE</scope>
</reference>
<evidence type="ECO:0000256" key="2">
    <source>
        <dbReference type="ARBA" id="ARBA00010989"/>
    </source>
</evidence>
<evidence type="ECO:0000313" key="8">
    <source>
        <dbReference type="EMBL" id="CAF1534028.1"/>
    </source>
</evidence>
<feature type="domain" description="FAD dependent oxidoreductase" evidence="6">
    <location>
        <begin position="2"/>
        <end position="357"/>
    </location>
</feature>
<dbReference type="Gene3D" id="3.30.9.10">
    <property type="entry name" value="D-Amino Acid Oxidase, subunit A, domain 2"/>
    <property type="match status" value="1"/>
</dbReference>
<accession>A0A815VCG7</accession>
<organism evidence="8 9">
    <name type="scientific">Rotaria sordida</name>
    <dbReference type="NCBI Taxonomy" id="392033"/>
    <lineage>
        <taxon>Eukaryota</taxon>
        <taxon>Metazoa</taxon>
        <taxon>Spiralia</taxon>
        <taxon>Gnathifera</taxon>
        <taxon>Rotifera</taxon>
        <taxon>Eurotatoria</taxon>
        <taxon>Bdelloidea</taxon>
        <taxon>Philodinida</taxon>
        <taxon>Philodinidae</taxon>
        <taxon>Rotaria</taxon>
    </lineage>
</organism>
<evidence type="ECO:0000256" key="4">
    <source>
        <dbReference type="ARBA" id="ARBA00022827"/>
    </source>
</evidence>
<comment type="cofactor">
    <cofactor evidence="1">
        <name>FAD</name>
        <dbReference type="ChEBI" id="CHEBI:57692"/>
    </cofactor>
</comment>
<evidence type="ECO:0000313" key="7">
    <source>
        <dbReference type="EMBL" id="CAF1253229.1"/>
    </source>
</evidence>
<dbReference type="InterPro" id="IPR045170">
    <property type="entry name" value="MTOX"/>
</dbReference>
<dbReference type="EMBL" id="CAJNOL010002870">
    <property type="protein sequence ID" value="CAF1534028.1"/>
    <property type="molecule type" value="Genomic_DNA"/>
</dbReference>
<dbReference type="GO" id="GO:0008115">
    <property type="term" value="F:sarcosine oxidase activity"/>
    <property type="evidence" value="ECO:0007669"/>
    <property type="project" value="TreeGrafter"/>
</dbReference>
<keyword evidence="4" id="KW-0274">FAD</keyword>
<dbReference type="Gene3D" id="3.50.50.60">
    <property type="entry name" value="FAD/NAD(P)-binding domain"/>
    <property type="match status" value="1"/>
</dbReference>
<dbReference type="Pfam" id="PF01266">
    <property type="entry name" value="DAO"/>
    <property type="match status" value="1"/>
</dbReference>
<keyword evidence="5" id="KW-0560">Oxidoreductase</keyword>
<evidence type="ECO:0000256" key="5">
    <source>
        <dbReference type="ARBA" id="ARBA00023002"/>
    </source>
</evidence>
<dbReference type="Proteomes" id="UP000663854">
    <property type="component" value="Unassembled WGS sequence"/>
</dbReference>
<comment type="caution">
    <text evidence="8">The sequence shown here is derived from an EMBL/GenBank/DDBJ whole genome shotgun (WGS) entry which is preliminary data.</text>
</comment>
<evidence type="ECO:0000313" key="9">
    <source>
        <dbReference type="Proteomes" id="UP000663870"/>
    </source>
</evidence>
<dbReference type="SUPFAM" id="SSF54373">
    <property type="entry name" value="FAD-linked reductases, C-terminal domain"/>
    <property type="match status" value="1"/>
</dbReference>
<dbReference type="PANTHER" id="PTHR10961">
    <property type="entry name" value="PEROXISOMAL SARCOSINE OXIDASE"/>
    <property type="match status" value="1"/>
</dbReference>
<protein>
    <recommendedName>
        <fullName evidence="6">FAD dependent oxidoreductase domain-containing protein</fullName>
    </recommendedName>
</protein>
<evidence type="ECO:0000256" key="1">
    <source>
        <dbReference type="ARBA" id="ARBA00001974"/>
    </source>
</evidence>
<sequence length="394" mass="44421">MKIAVVGLGGTGSAALRHLARSGHQVVGYEQFHIGHVHGSSHGESRMIRYTYPDLLYTQLVGDAYRLWDELEKDAQEQLFVPCGGLYFGHKDNPDIAATERSLIDAQLPYDRLNAEEIKVKYPAFQLEPDEVALYQKDSGFLRATRCVQANIRLAKAYGAIVHEQTPVIEIVSSSENGKILVRCSSDDTIDEEFDRVIVTAGPWMSRLFKDLNLPLRLTRQQIVYLNINDHEEYFQADGTFPVWIDCDANNCYGFPSDGQIEGIKLASDDLGETITDLDAHRRPVDDDYIDQMRQYAEKRFPNLGKNVTHSQTCIYTNTPNADFIIDHVPNQPNIFLVSGCSGHGFKFTILLGKIIAMLAIGDEKYERDLSRFQIASFKSFIETAGANFLCRRI</sequence>
<gene>
    <name evidence="8" type="ORF">JXQ802_LOCUS42452</name>
    <name evidence="7" type="ORF">PYM288_LOCUS27488</name>
</gene>
<dbReference type="EMBL" id="CAJNOH010001821">
    <property type="protein sequence ID" value="CAF1253229.1"/>
    <property type="molecule type" value="Genomic_DNA"/>
</dbReference>
<keyword evidence="9" id="KW-1185">Reference proteome</keyword>
<proteinExistence type="inferred from homology"/>
<dbReference type="AlphaFoldDB" id="A0A815VCG7"/>
<dbReference type="GO" id="GO:0050660">
    <property type="term" value="F:flavin adenine dinucleotide binding"/>
    <property type="evidence" value="ECO:0007669"/>
    <property type="project" value="InterPro"/>
</dbReference>
<name>A0A815VCG7_9BILA</name>
<comment type="similarity">
    <text evidence="2">Belongs to the MSOX/MTOX family.</text>
</comment>
<dbReference type="InterPro" id="IPR036188">
    <property type="entry name" value="FAD/NAD-bd_sf"/>
</dbReference>
<keyword evidence="3" id="KW-0285">Flavoprotein</keyword>
<evidence type="ECO:0000259" key="6">
    <source>
        <dbReference type="Pfam" id="PF01266"/>
    </source>
</evidence>
<dbReference type="SUPFAM" id="SSF51905">
    <property type="entry name" value="FAD/NAD(P)-binding domain"/>
    <property type="match status" value="1"/>
</dbReference>
<dbReference type="PANTHER" id="PTHR10961:SF7">
    <property type="entry name" value="FAD DEPENDENT OXIDOREDUCTASE DOMAIN-CONTAINING PROTEIN"/>
    <property type="match status" value="1"/>
</dbReference>